<evidence type="ECO:0000256" key="3">
    <source>
        <dbReference type="ARBA" id="ARBA00022723"/>
    </source>
</evidence>
<keyword evidence="3 7" id="KW-0479">Metal-binding</keyword>
<protein>
    <recommendedName>
        <fullName evidence="7">Inorganic pyrophosphatase</fullName>
        <ecNumber evidence="7">3.6.1.1</ecNumber>
    </recommendedName>
    <alternativeName>
        <fullName evidence="7">Pyrophosphate phospho-hydrolase</fullName>
        <shortName evidence="7">PPase</shortName>
    </alternativeName>
</protein>
<feature type="binding site" evidence="7">
    <location>
        <position position="44"/>
    </location>
    <ligand>
        <name>substrate</name>
    </ligand>
</feature>
<dbReference type="CDD" id="cd00412">
    <property type="entry name" value="pyrophosphatase"/>
    <property type="match status" value="1"/>
</dbReference>
<dbReference type="EC" id="3.6.1.1" evidence="7"/>
<dbReference type="InterPro" id="IPR008162">
    <property type="entry name" value="Pyrophosphatase"/>
</dbReference>
<comment type="similarity">
    <text evidence="7">Belongs to the PPase family.</text>
</comment>
<keyword evidence="4 7" id="KW-0378">Hydrolase</keyword>
<feature type="binding site" evidence="7">
    <location>
        <position position="71"/>
    </location>
    <ligand>
        <name>Mg(2+)</name>
        <dbReference type="ChEBI" id="CHEBI:18420"/>
        <label>1</label>
    </ligand>
</feature>
<feature type="binding site" evidence="7">
    <location>
        <position position="66"/>
    </location>
    <ligand>
        <name>Mg(2+)</name>
        <dbReference type="ChEBI" id="CHEBI:18420"/>
        <label>1</label>
    </ligand>
</feature>
<feature type="binding site" evidence="7">
    <location>
        <position position="56"/>
    </location>
    <ligand>
        <name>substrate</name>
    </ligand>
</feature>
<feature type="binding site" evidence="7">
    <location>
        <position position="71"/>
    </location>
    <ligand>
        <name>Mg(2+)</name>
        <dbReference type="ChEBI" id="CHEBI:18420"/>
        <label>2</label>
    </ligand>
</feature>
<sequence>MHLWHDIEPGEHIPEIVNVIVEIPKGSQNKYEYDKDKNIVKLDRVLFSPLHYPGDYGLIPRTLAEDGDPLDALVLVSNPTYPGVLIQARPIGLLRMVDSGMKDDKILCVAKDDPRYEGYKSMMDMEEHVLKEIAHFFQVYKQLEGKEVEVIGWKDADEAKQVILNAIENYRKGLIEKR</sequence>
<comment type="function">
    <text evidence="7">Catalyzes the hydrolysis of inorganic pyrophosphate (PPi) forming two phosphate ions.</text>
</comment>
<dbReference type="SUPFAM" id="SSF50324">
    <property type="entry name" value="Inorganic pyrophosphatase"/>
    <property type="match status" value="1"/>
</dbReference>
<accession>A0A2K5APL6</accession>
<dbReference type="GeneID" id="41594501"/>
<dbReference type="PROSITE" id="PS00387">
    <property type="entry name" value="PPASE"/>
    <property type="match status" value="1"/>
</dbReference>
<proteinExistence type="inferred from homology"/>
<dbReference type="GO" id="GO:0005737">
    <property type="term" value="C:cytoplasm"/>
    <property type="evidence" value="ECO:0007669"/>
    <property type="project" value="UniProtKB-SubCell"/>
</dbReference>
<comment type="subcellular location">
    <subcellularLocation>
        <location evidence="7">Cytoplasm</location>
    </subcellularLocation>
</comment>
<name>A0A2K5APL6_9ARCH</name>
<reference evidence="9" key="1">
    <citation type="submission" date="2018-01" db="EMBL/GenBank/DDBJ databases">
        <authorList>
            <person name="Kerou L M."/>
        </authorList>
    </citation>
    <scope>NUCLEOTIDE SEQUENCE [LARGE SCALE GENOMIC DNA]</scope>
    <source>
        <strain evidence="9">SCU2</strain>
    </source>
</reference>
<dbReference type="GO" id="GO:0000287">
    <property type="term" value="F:magnesium ion binding"/>
    <property type="evidence" value="ECO:0007669"/>
    <property type="project" value="UniProtKB-UniRule"/>
</dbReference>
<gene>
    <name evidence="7 8" type="primary">ppa</name>
    <name evidence="8" type="ORF">NCAV_0404</name>
</gene>
<dbReference type="Gene3D" id="3.90.80.10">
    <property type="entry name" value="Inorganic pyrophosphatase"/>
    <property type="match status" value="1"/>
</dbReference>
<evidence type="ECO:0000313" key="8">
    <source>
        <dbReference type="EMBL" id="SPC33598.1"/>
    </source>
</evidence>
<evidence type="ECO:0000256" key="7">
    <source>
        <dbReference type="HAMAP-Rule" id="MF_00209"/>
    </source>
</evidence>
<dbReference type="GO" id="GO:0004427">
    <property type="term" value="F:inorganic diphosphate phosphatase activity"/>
    <property type="evidence" value="ECO:0007669"/>
    <property type="project" value="UniProtKB-UniRule"/>
</dbReference>
<keyword evidence="9" id="KW-1185">Reference proteome</keyword>
<keyword evidence="2 7" id="KW-0963">Cytoplasm</keyword>
<comment type="cofactor">
    <cofactor evidence="1 7">
        <name>Mg(2+)</name>
        <dbReference type="ChEBI" id="CHEBI:18420"/>
    </cofactor>
</comment>
<comment type="subunit">
    <text evidence="7">Homohexamer.</text>
</comment>
<evidence type="ECO:0000256" key="6">
    <source>
        <dbReference type="ARBA" id="ARBA00047820"/>
    </source>
</evidence>
<evidence type="ECO:0000256" key="1">
    <source>
        <dbReference type="ARBA" id="ARBA00001946"/>
    </source>
</evidence>
<dbReference type="HAMAP" id="MF_00209">
    <property type="entry name" value="Inorganic_PPase"/>
    <property type="match status" value="1"/>
</dbReference>
<feature type="binding site" evidence="7">
    <location>
        <position position="30"/>
    </location>
    <ligand>
        <name>substrate</name>
    </ligand>
</feature>
<evidence type="ECO:0000313" key="9">
    <source>
        <dbReference type="Proteomes" id="UP000236248"/>
    </source>
</evidence>
<comment type="catalytic activity">
    <reaction evidence="6 7">
        <text>diphosphate + H2O = 2 phosphate + H(+)</text>
        <dbReference type="Rhea" id="RHEA:24576"/>
        <dbReference type="ChEBI" id="CHEBI:15377"/>
        <dbReference type="ChEBI" id="CHEBI:15378"/>
        <dbReference type="ChEBI" id="CHEBI:33019"/>
        <dbReference type="ChEBI" id="CHEBI:43474"/>
        <dbReference type="EC" id="3.6.1.1"/>
    </reaction>
</comment>
<dbReference type="KEGG" id="ncv:NCAV_0404"/>
<dbReference type="AlphaFoldDB" id="A0A2K5APL6"/>
<dbReference type="Proteomes" id="UP000236248">
    <property type="component" value="Chromosome NCAV"/>
</dbReference>
<dbReference type="Pfam" id="PF00719">
    <property type="entry name" value="Pyrophosphatase"/>
    <property type="match status" value="1"/>
</dbReference>
<evidence type="ECO:0000256" key="2">
    <source>
        <dbReference type="ARBA" id="ARBA00022490"/>
    </source>
</evidence>
<dbReference type="PANTHER" id="PTHR10286">
    <property type="entry name" value="INORGANIC PYROPHOSPHATASE"/>
    <property type="match status" value="1"/>
</dbReference>
<keyword evidence="5 7" id="KW-0460">Magnesium</keyword>
<evidence type="ECO:0000256" key="5">
    <source>
        <dbReference type="ARBA" id="ARBA00022842"/>
    </source>
</evidence>
<dbReference type="InterPro" id="IPR036649">
    <property type="entry name" value="Pyrophosphatase_sf"/>
</dbReference>
<dbReference type="EMBL" id="LT981265">
    <property type="protein sequence ID" value="SPC33598.1"/>
    <property type="molecule type" value="Genomic_DNA"/>
</dbReference>
<dbReference type="FunFam" id="3.90.80.10:FF:000003">
    <property type="entry name" value="Inorganic pyrophosphatase"/>
    <property type="match status" value="1"/>
</dbReference>
<feature type="binding site" evidence="7">
    <location>
        <position position="103"/>
    </location>
    <ligand>
        <name>Mg(2+)</name>
        <dbReference type="ChEBI" id="CHEBI:18420"/>
        <label>1</label>
    </ligand>
</feature>
<dbReference type="GO" id="GO:0006796">
    <property type="term" value="P:phosphate-containing compound metabolic process"/>
    <property type="evidence" value="ECO:0007669"/>
    <property type="project" value="InterPro"/>
</dbReference>
<feature type="binding site" evidence="7">
    <location>
        <position position="140"/>
    </location>
    <ligand>
        <name>substrate</name>
    </ligand>
</feature>
<evidence type="ECO:0000256" key="4">
    <source>
        <dbReference type="ARBA" id="ARBA00022801"/>
    </source>
</evidence>
<dbReference type="RefSeq" id="WP_103287571.1">
    <property type="nucleotide sequence ID" value="NZ_LT981265.1"/>
</dbReference>
<organism evidence="8 9">
    <name type="scientific">Candidatus Nitrosocaldus cavascurensis</name>
    <dbReference type="NCBI Taxonomy" id="2058097"/>
    <lineage>
        <taxon>Archaea</taxon>
        <taxon>Nitrososphaerota</taxon>
        <taxon>Nitrososphaeria</taxon>
        <taxon>Candidatus Nitrosocaldales</taxon>
        <taxon>Candidatus Nitrosocaldaceae</taxon>
        <taxon>Candidatus Nitrosocaldus</taxon>
    </lineage>
</organism>